<feature type="transmembrane region" description="Helical" evidence="1">
    <location>
        <begin position="46"/>
        <end position="70"/>
    </location>
</feature>
<organism evidence="2 3">
    <name type="scientific">Atopococcus tabaci</name>
    <dbReference type="NCBI Taxonomy" id="269774"/>
    <lineage>
        <taxon>Bacteria</taxon>
        <taxon>Bacillati</taxon>
        <taxon>Bacillota</taxon>
        <taxon>Bacilli</taxon>
        <taxon>Lactobacillales</taxon>
        <taxon>Carnobacteriaceae</taxon>
        <taxon>Atopococcus</taxon>
    </lineage>
</organism>
<evidence type="ECO:0000313" key="2">
    <source>
        <dbReference type="EMBL" id="MDO5456926.1"/>
    </source>
</evidence>
<feature type="transmembrane region" description="Helical" evidence="1">
    <location>
        <begin position="132"/>
        <end position="150"/>
    </location>
</feature>
<keyword evidence="1" id="KW-0472">Membrane</keyword>
<dbReference type="EMBL" id="JAUNQW010000003">
    <property type="protein sequence ID" value="MDO5456926.1"/>
    <property type="molecule type" value="Genomic_DNA"/>
</dbReference>
<gene>
    <name evidence="2" type="ORF">Q4F26_01140</name>
</gene>
<sequence>MKEMFKRDFNTMSIMLIPIAVAINFIGGTLALSLRLPIYLDTIGTILIGILGGPWIGGVTGFLSIILKSLQDPVEMPFSLIAAAIGVIAGFLARSRMFSNIAKTAVSALIIAVVAVIASVLIRVIFFGGFATSGTTVLIAGLMAAGIDFWPAQFIGQVVSELPDKGISAFIPYWIIQNMSLRYIVKFPNGRILVEDFKQKLEKKEGE</sequence>
<protein>
    <recommendedName>
        <fullName evidence="4">ECF transporter S component</fullName>
    </recommendedName>
</protein>
<dbReference type="AlphaFoldDB" id="A0AA43RK12"/>
<feature type="transmembrane region" description="Helical" evidence="1">
    <location>
        <begin position="76"/>
        <end position="93"/>
    </location>
</feature>
<dbReference type="Gene3D" id="1.10.1760.20">
    <property type="match status" value="1"/>
</dbReference>
<evidence type="ECO:0008006" key="4">
    <source>
        <dbReference type="Google" id="ProtNLM"/>
    </source>
</evidence>
<feature type="transmembrane region" description="Helical" evidence="1">
    <location>
        <begin position="105"/>
        <end position="126"/>
    </location>
</feature>
<evidence type="ECO:0000313" key="3">
    <source>
        <dbReference type="Proteomes" id="UP001171751"/>
    </source>
</evidence>
<feature type="transmembrane region" description="Helical" evidence="1">
    <location>
        <begin position="12"/>
        <end position="34"/>
    </location>
</feature>
<evidence type="ECO:0000256" key="1">
    <source>
        <dbReference type="SAM" id="Phobius"/>
    </source>
</evidence>
<dbReference type="Proteomes" id="UP001171751">
    <property type="component" value="Unassembled WGS sequence"/>
</dbReference>
<accession>A0AA43RK12</accession>
<proteinExistence type="predicted"/>
<reference evidence="2" key="1">
    <citation type="submission" date="2023-07" db="EMBL/GenBank/DDBJ databases">
        <title>Between Cages and Wild: Unraveling the Impact of Captivity on Animal Microbiomes and Antimicrobial Resistance.</title>
        <authorList>
            <person name="Schmartz G.P."/>
            <person name="Rehner J."/>
            <person name="Schuff M.J."/>
            <person name="Becker S.L."/>
            <person name="Kravczyk M."/>
            <person name="Gurevich A."/>
            <person name="Francke R."/>
            <person name="Mueller R."/>
            <person name="Keller V."/>
            <person name="Keller A."/>
        </authorList>
    </citation>
    <scope>NUCLEOTIDE SEQUENCE</scope>
    <source>
        <strain evidence="2">S39M_St_73</strain>
    </source>
</reference>
<keyword evidence="3" id="KW-1185">Reference proteome</keyword>
<keyword evidence="1" id="KW-0812">Transmembrane</keyword>
<name>A0AA43RK12_9LACT</name>
<comment type="caution">
    <text evidence="2">The sequence shown here is derived from an EMBL/GenBank/DDBJ whole genome shotgun (WGS) entry which is preliminary data.</text>
</comment>
<keyword evidence="1" id="KW-1133">Transmembrane helix</keyword>